<dbReference type="AlphaFoldDB" id="A0A1X0Q5P6"/>
<dbReference type="EMBL" id="LTAI01002050">
    <property type="protein sequence ID" value="ORD93049.1"/>
    <property type="molecule type" value="Genomic_DNA"/>
</dbReference>
<dbReference type="VEuPathDB" id="MicrosporidiaDB:A0H76_1654"/>
<evidence type="ECO:0000259" key="3">
    <source>
        <dbReference type="Pfam" id="PF10256"/>
    </source>
</evidence>
<dbReference type="InterPro" id="IPR019383">
    <property type="entry name" value="Golgin_A_7/ERF4"/>
</dbReference>
<dbReference type="VEuPathDB" id="MicrosporidiaDB:A0H76_891"/>
<dbReference type="GO" id="GO:0016020">
    <property type="term" value="C:membrane"/>
    <property type="evidence" value="ECO:0007669"/>
    <property type="project" value="UniProtKB-SubCell"/>
</dbReference>
<gene>
    <name evidence="4" type="ORF">A0H76_1654</name>
    <name evidence="5" type="ORF">A0H76_891</name>
    <name evidence="6" type="ORF">HERIO_2477</name>
</gene>
<protein>
    <recommendedName>
        <fullName evidence="3">Golgin subfamily A member 7/ERF4 domain-containing protein</fullName>
    </recommendedName>
</protein>
<evidence type="ECO:0000256" key="1">
    <source>
        <dbReference type="ARBA" id="ARBA00004370"/>
    </source>
</evidence>
<dbReference type="Proteomes" id="UP000192356">
    <property type="component" value="Unassembled WGS sequence"/>
</dbReference>
<dbReference type="OrthoDB" id="5377273at2759"/>
<evidence type="ECO:0000256" key="2">
    <source>
        <dbReference type="ARBA" id="ARBA00023136"/>
    </source>
</evidence>
<evidence type="ECO:0000313" key="7">
    <source>
        <dbReference type="Proteomes" id="UP000192356"/>
    </source>
</evidence>
<dbReference type="EMBL" id="LTAI01001441">
    <property type="protein sequence ID" value="ORD95367.1"/>
    <property type="molecule type" value="Genomic_DNA"/>
</dbReference>
<evidence type="ECO:0000313" key="6">
    <source>
        <dbReference type="EMBL" id="ORD95466.1"/>
    </source>
</evidence>
<organism evidence="4 8">
    <name type="scientific">Hepatospora eriocheir</name>
    <dbReference type="NCBI Taxonomy" id="1081669"/>
    <lineage>
        <taxon>Eukaryota</taxon>
        <taxon>Fungi</taxon>
        <taxon>Fungi incertae sedis</taxon>
        <taxon>Microsporidia</taxon>
        <taxon>Hepatosporidae</taxon>
        <taxon>Hepatospora</taxon>
    </lineage>
</organism>
<accession>A0A1X0Q5P6</accession>
<proteinExistence type="predicted"/>
<feature type="domain" description="Golgin subfamily A member 7/ERF4" evidence="3">
    <location>
        <begin position="6"/>
        <end position="106"/>
    </location>
</feature>
<keyword evidence="2" id="KW-0472">Membrane</keyword>
<comment type="subcellular location">
    <subcellularLocation>
        <location evidence="1">Membrane</location>
    </subcellularLocation>
</comment>
<dbReference type="VEuPathDB" id="MicrosporidiaDB:HERIO_2477"/>
<comment type="caution">
    <text evidence="4">The sequence shown here is derived from an EMBL/GenBank/DDBJ whole genome shotgun (WGS) entry which is preliminary data.</text>
</comment>
<name>A0A1X0Q5P6_9MICR</name>
<keyword evidence="7" id="KW-1185">Reference proteome</keyword>
<dbReference type="EMBL" id="LVKB01000299">
    <property type="protein sequence ID" value="ORD95466.1"/>
    <property type="molecule type" value="Genomic_DNA"/>
</dbReference>
<evidence type="ECO:0000313" key="5">
    <source>
        <dbReference type="EMBL" id="ORD95367.1"/>
    </source>
</evidence>
<dbReference type="Pfam" id="PF10256">
    <property type="entry name" value="Erf4"/>
    <property type="match status" value="1"/>
</dbReference>
<dbReference type="Proteomes" id="UP000192501">
    <property type="component" value="Unassembled WGS sequence"/>
</dbReference>
<evidence type="ECO:0000313" key="8">
    <source>
        <dbReference type="Proteomes" id="UP000192501"/>
    </source>
</evidence>
<sequence length="113" mass="13595">METRTIRIPKDLSTEDLRYYTAMPINFENKLDKEVWKIYMESINRICKKYETPSFWNIFRYIPPVLLFYEPSGFENEIVKCIEIINLELKSKGIKILDLRKTGYMEMVIEISN</sequence>
<evidence type="ECO:0000313" key="4">
    <source>
        <dbReference type="EMBL" id="ORD93049.1"/>
    </source>
</evidence>
<reference evidence="7 8" key="1">
    <citation type="journal article" date="2017" name="Environ. Microbiol.">
        <title>Decay of the glycolytic pathway and adaptation to intranuclear parasitism within Enterocytozoonidae microsporidia.</title>
        <authorList>
            <person name="Wiredu Boakye D."/>
            <person name="Jaroenlak P."/>
            <person name="Prachumwat A."/>
            <person name="Williams T.A."/>
            <person name="Bateman K.S."/>
            <person name="Itsathitphaisarn O."/>
            <person name="Sritunyalucksana K."/>
            <person name="Paszkiewicz K.H."/>
            <person name="Moore K.A."/>
            <person name="Stentiford G.D."/>
            <person name="Williams B.A."/>
        </authorList>
    </citation>
    <scope>NUCLEOTIDE SEQUENCE [LARGE SCALE GENOMIC DNA]</scope>
    <source>
        <strain evidence="4">Canceri</strain>
        <strain evidence="8">canceri</strain>
        <strain evidence="6 7">GB1</strain>
    </source>
</reference>